<dbReference type="PRINTS" id="PR01407">
    <property type="entry name" value="BUTYPHLNCDUF"/>
</dbReference>
<dbReference type="Gene3D" id="2.60.120.920">
    <property type="match status" value="2"/>
</dbReference>
<dbReference type="Proteomes" id="UP000281406">
    <property type="component" value="Unassembled WGS sequence"/>
</dbReference>
<dbReference type="GO" id="GO:0005737">
    <property type="term" value="C:cytoplasm"/>
    <property type="evidence" value="ECO:0007669"/>
    <property type="project" value="UniProtKB-ARBA"/>
</dbReference>
<dbReference type="EMBL" id="RJVU01039986">
    <property type="protein sequence ID" value="ROL46219.1"/>
    <property type="molecule type" value="Genomic_DNA"/>
</dbReference>
<feature type="coiled-coil region" evidence="7">
    <location>
        <begin position="797"/>
        <end position="831"/>
    </location>
</feature>
<dbReference type="SUPFAM" id="SSF57850">
    <property type="entry name" value="RING/U-box"/>
    <property type="match status" value="2"/>
</dbReference>
<dbReference type="CDD" id="cd19769">
    <property type="entry name" value="Bbox2_TRIM16-like"/>
    <property type="match status" value="2"/>
</dbReference>
<dbReference type="Gene3D" id="3.30.40.10">
    <property type="entry name" value="Zinc/RING finger domain, C3HC4 (zinc finger)"/>
    <property type="match status" value="2"/>
</dbReference>
<dbReference type="InterPro" id="IPR017907">
    <property type="entry name" value="Znf_RING_CS"/>
</dbReference>
<keyword evidence="5" id="KW-0391">Immunity</keyword>
<proteinExistence type="predicted"/>
<evidence type="ECO:0000313" key="11">
    <source>
        <dbReference type="EMBL" id="ROL46219.1"/>
    </source>
</evidence>
<dbReference type="InterPro" id="IPR013320">
    <property type="entry name" value="ConA-like_dom_sf"/>
</dbReference>
<keyword evidence="1" id="KW-0399">Innate immunity</keyword>
<dbReference type="AlphaFoldDB" id="A0A3N0YJ12"/>
<dbReference type="Gene3D" id="3.30.160.60">
    <property type="entry name" value="Classic Zinc Finger"/>
    <property type="match status" value="2"/>
</dbReference>
<dbReference type="OrthoDB" id="6105938at2759"/>
<name>A0A3N0YJ12_ANAGA</name>
<dbReference type="SUPFAM" id="SSF49899">
    <property type="entry name" value="Concanavalin A-like lectins/glucanases"/>
    <property type="match status" value="2"/>
</dbReference>
<dbReference type="Gene3D" id="4.10.830.40">
    <property type="match status" value="2"/>
</dbReference>
<dbReference type="SMART" id="SM00184">
    <property type="entry name" value="RING"/>
    <property type="match status" value="2"/>
</dbReference>
<dbReference type="InterPro" id="IPR003879">
    <property type="entry name" value="Butyrophylin_SPRY"/>
</dbReference>
<protein>
    <submittedName>
        <fullName evidence="11">Tripartite motif-containing protein 16</fullName>
    </submittedName>
</protein>
<dbReference type="Pfam" id="PF25600">
    <property type="entry name" value="TRIM_CC"/>
    <property type="match status" value="2"/>
</dbReference>
<reference evidence="11 12" key="1">
    <citation type="submission" date="2018-10" db="EMBL/GenBank/DDBJ databases">
        <title>Genome assembly for a Yunnan-Guizhou Plateau 3E fish, Anabarilius grahami (Regan), and its evolutionary and genetic applications.</title>
        <authorList>
            <person name="Jiang W."/>
        </authorList>
    </citation>
    <scope>NUCLEOTIDE SEQUENCE [LARGE SCALE GENOMIC DNA]</scope>
    <source>
        <strain evidence="11">AG-KIZ</strain>
        <tissue evidence="11">Muscle</tissue>
    </source>
</reference>
<comment type="caution">
    <text evidence="11">The sequence shown here is derived from an EMBL/GenBank/DDBJ whole genome shotgun (WGS) entry which is preliminary data.</text>
</comment>
<feature type="coiled-coil region" evidence="7">
    <location>
        <begin position="739"/>
        <end position="773"/>
    </location>
</feature>
<dbReference type="InterPro" id="IPR001870">
    <property type="entry name" value="B30.2/SPRY"/>
</dbReference>
<dbReference type="SMART" id="SM00449">
    <property type="entry name" value="SPRY"/>
    <property type="match status" value="2"/>
</dbReference>
<keyword evidence="3 6" id="KW-0863">Zinc-finger</keyword>
<dbReference type="SMART" id="SM00336">
    <property type="entry name" value="BBOX"/>
    <property type="match status" value="2"/>
</dbReference>
<dbReference type="PANTHER" id="PTHR25465:SF5">
    <property type="entry name" value="E3 UBIQUITIN_ISG15 LIGASE TRIM25-RELATED"/>
    <property type="match status" value="1"/>
</dbReference>
<evidence type="ECO:0000259" key="9">
    <source>
        <dbReference type="PROSITE" id="PS50119"/>
    </source>
</evidence>
<dbReference type="FunFam" id="2.60.120.920:FF:000037">
    <property type="entry name" value="Si:dkey-191j3.2"/>
    <property type="match status" value="1"/>
</dbReference>
<evidence type="ECO:0000259" key="10">
    <source>
        <dbReference type="PROSITE" id="PS50188"/>
    </source>
</evidence>
<feature type="domain" description="B box-type" evidence="9">
    <location>
        <begin position="684"/>
        <end position="724"/>
    </location>
</feature>
<sequence>MAEARISVDQDEFLCPVCLDLLKDPVAIPCGHSYCKSCITGCWDQEDQKRVYSCPQCRQTFSPRPALAKNTMLAEVVEKLKKTKLPADCYAGAGDVQCDVCTERKHKAVKSCLVCLESYCQTHFDRHEEFHSRKPHKVTEATGRLQEMICQKHDKILEVFCRTDQKCICVLCMDEHKNHDTVSAAAQRTEKQHQLKETQRLFQQRIQQREKDLQQLREAVESHKRSAQTAVEDSERIFTELIRSIERSRSEATQQIRDQEKTAVSRAEGRLERLEQEINDLRRRDAELEQLSHTQDHIHFLQSSQSLSAPPESTDVNDDPFSSLSSFDVVRESVRQLREKLEDFCKEELKMFSDRVTYSNIVHWTRNDFLQYYHQFTLDPNTVNENLRLSESNSVITFTGSLQSYPDHPDRFDDVWQVLCRESVCDRRCYWEIEWSGDDGVFISVSYKSISRKGKGKECRFGSNDQSWCLVYSCDSCSFIHNNIETKLPIESTSRVGVYVDHSAGTLSFYSVSGDTMILIHTVQTTFTQPLYPGFIVYPGKMAEARISQDEFLCPVCLDLLKDPVTTPCGHSYCKSCITGCWDQEDQKRVYSCPQCRQTFSPRPALAKNTMLAEVVEKLKKTKLPADCYAGAEDVQCDVCTGRKHKAVKSCLVCLESYCQTHFDRHEEFHSRKPHKVTDATGRLQEMICQTHDKLLEVFCRTDQKCICLLCTMDEHKNHDTVSAAAQRKEKQHQLKETQRSFQQRIQQREKDLQQLREAVESHKRSAQTAVEDSERIFTELIRSIERSRSEATQWIRDQEKTAVSRAEGRLERLEQEINDLRRRDAELEQLSHTQDHIHFLQSFQSLSAPPESTDVNDNPFSSLSSFDVVRESVHQLRDKLEDFCKEELKKISVRVTFTNIVPRTRNDFLQYSHQFTLDLNTVNKNLHLSERNRVITYTNTEQPYPDHPDRFDVRQVLCRESVCDRRCYWEIEWSGDGVFSAVRISVSYKRIIRKGEGNECWFGHNDQSWSLYCSSSSYSFRHNNIKTELPVKSIRRRIGVYVDHSAGTLSFYSVSGDTMIPIHTVQTTFTQPLYPGFYVYIGSSVKLC</sequence>
<evidence type="ECO:0000256" key="7">
    <source>
        <dbReference type="SAM" id="Coils"/>
    </source>
</evidence>
<dbReference type="PROSITE" id="PS50089">
    <property type="entry name" value="ZF_RING_2"/>
    <property type="match status" value="2"/>
</dbReference>
<evidence type="ECO:0000313" key="12">
    <source>
        <dbReference type="Proteomes" id="UP000281406"/>
    </source>
</evidence>
<dbReference type="PANTHER" id="PTHR25465">
    <property type="entry name" value="B-BOX DOMAIN CONTAINING"/>
    <property type="match status" value="1"/>
</dbReference>
<dbReference type="Pfam" id="PF00622">
    <property type="entry name" value="SPRY"/>
    <property type="match status" value="2"/>
</dbReference>
<dbReference type="InterPro" id="IPR043136">
    <property type="entry name" value="B30.2/SPRY_sf"/>
</dbReference>
<keyword evidence="4" id="KW-0862">Zinc</keyword>
<dbReference type="InterPro" id="IPR006574">
    <property type="entry name" value="PRY"/>
</dbReference>
<dbReference type="InterPro" id="IPR013083">
    <property type="entry name" value="Znf_RING/FYVE/PHD"/>
</dbReference>
<evidence type="ECO:0000256" key="2">
    <source>
        <dbReference type="ARBA" id="ARBA00022723"/>
    </source>
</evidence>
<dbReference type="InterPro" id="IPR003877">
    <property type="entry name" value="SPRY_dom"/>
</dbReference>
<keyword evidence="12" id="KW-1185">Reference proteome</keyword>
<keyword evidence="7" id="KW-0175">Coiled coil</keyword>
<feature type="domain" description="RING-type" evidence="8">
    <location>
        <begin position="554"/>
        <end position="597"/>
    </location>
</feature>
<gene>
    <name evidence="11" type="ORF">DPX16_6253</name>
</gene>
<feature type="domain" description="B30.2/SPRY" evidence="10">
    <location>
        <begin position="356"/>
        <end position="552"/>
    </location>
</feature>
<feature type="coiled-coil region" evidence="7">
    <location>
        <begin position="199"/>
        <end position="291"/>
    </location>
</feature>
<dbReference type="GO" id="GO:0008270">
    <property type="term" value="F:zinc ion binding"/>
    <property type="evidence" value="ECO:0007669"/>
    <property type="project" value="UniProtKB-KW"/>
</dbReference>
<dbReference type="PROSITE" id="PS50188">
    <property type="entry name" value="B302_SPRY"/>
    <property type="match status" value="2"/>
</dbReference>
<evidence type="ECO:0000256" key="6">
    <source>
        <dbReference type="PROSITE-ProRule" id="PRU00024"/>
    </source>
</evidence>
<organism evidence="11 12">
    <name type="scientific">Anabarilius grahami</name>
    <name type="common">Kanglang fish</name>
    <name type="synonym">Barilius grahami</name>
    <dbReference type="NCBI Taxonomy" id="495550"/>
    <lineage>
        <taxon>Eukaryota</taxon>
        <taxon>Metazoa</taxon>
        <taxon>Chordata</taxon>
        <taxon>Craniata</taxon>
        <taxon>Vertebrata</taxon>
        <taxon>Euteleostomi</taxon>
        <taxon>Actinopterygii</taxon>
        <taxon>Neopterygii</taxon>
        <taxon>Teleostei</taxon>
        <taxon>Ostariophysi</taxon>
        <taxon>Cypriniformes</taxon>
        <taxon>Xenocyprididae</taxon>
        <taxon>Xenocypridinae</taxon>
        <taxon>Xenocypridinae incertae sedis</taxon>
        <taxon>Anabarilius</taxon>
    </lineage>
</organism>
<keyword evidence="2" id="KW-0479">Metal-binding</keyword>
<dbReference type="PROSITE" id="PS50119">
    <property type="entry name" value="ZF_BBOX"/>
    <property type="match status" value="2"/>
</dbReference>
<dbReference type="Pfam" id="PF15227">
    <property type="entry name" value="zf-C3HC4_4"/>
    <property type="match status" value="2"/>
</dbReference>
<feature type="domain" description="RING-type" evidence="8">
    <location>
        <begin position="15"/>
        <end position="58"/>
    </location>
</feature>
<dbReference type="Pfam" id="PF13765">
    <property type="entry name" value="PRY"/>
    <property type="match status" value="2"/>
</dbReference>
<evidence type="ECO:0000256" key="3">
    <source>
        <dbReference type="ARBA" id="ARBA00022771"/>
    </source>
</evidence>
<dbReference type="InterPro" id="IPR051051">
    <property type="entry name" value="E3_ubiq-ligase_TRIM/RNF"/>
</dbReference>
<dbReference type="SUPFAM" id="SSF57845">
    <property type="entry name" value="B-box zinc-binding domain"/>
    <property type="match status" value="2"/>
</dbReference>
<evidence type="ECO:0000256" key="4">
    <source>
        <dbReference type="ARBA" id="ARBA00022833"/>
    </source>
</evidence>
<accession>A0A3N0YJ12</accession>
<dbReference type="InterPro" id="IPR000315">
    <property type="entry name" value="Znf_B-box"/>
</dbReference>
<evidence type="ECO:0000256" key="1">
    <source>
        <dbReference type="ARBA" id="ARBA00022588"/>
    </source>
</evidence>
<dbReference type="GO" id="GO:0045087">
    <property type="term" value="P:innate immune response"/>
    <property type="evidence" value="ECO:0007669"/>
    <property type="project" value="UniProtKB-KW"/>
</dbReference>
<dbReference type="PROSITE" id="PS00518">
    <property type="entry name" value="ZF_RING_1"/>
    <property type="match status" value="2"/>
</dbReference>
<dbReference type="InterPro" id="IPR058030">
    <property type="entry name" value="TRIM8/14/16/25/29/45/65_CC"/>
</dbReference>
<evidence type="ECO:0000259" key="8">
    <source>
        <dbReference type="PROSITE" id="PS50089"/>
    </source>
</evidence>
<dbReference type="SMART" id="SM00589">
    <property type="entry name" value="PRY"/>
    <property type="match status" value="2"/>
</dbReference>
<feature type="domain" description="B30.2/SPRY" evidence="10">
    <location>
        <begin position="896"/>
        <end position="1089"/>
    </location>
</feature>
<dbReference type="CDD" id="cd16040">
    <property type="entry name" value="SPRY_PRY_SNTX"/>
    <property type="match status" value="2"/>
</dbReference>
<dbReference type="Pfam" id="PF00643">
    <property type="entry name" value="zf-B_box"/>
    <property type="match status" value="2"/>
</dbReference>
<feature type="domain" description="B box-type" evidence="9">
    <location>
        <begin position="145"/>
        <end position="184"/>
    </location>
</feature>
<dbReference type="InterPro" id="IPR001841">
    <property type="entry name" value="Znf_RING"/>
</dbReference>
<evidence type="ECO:0000256" key="5">
    <source>
        <dbReference type="ARBA" id="ARBA00022859"/>
    </source>
</evidence>